<dbReference type="Proteomes" id="UP000321192">
    <property type="component" value="Unassembled WGS sequence"/>
</dbReference>
<accession>A0A5C7S8K9</accession>
<feature type="transmembrane region" description="Helical" evidence="1">
    <location>
        <begin position="194"/>
        <end position="212"/>
    </location>
</feature>
<organism evidence="4 5">
    <name type="scientific">Thauera aminoaromatica</name>
    <dbReference type="NCBI Taxonomy" id="164330"/>
    <lineage>
        <taxon>Bacteria</taxon>
        <taxon>Pseudomonadati</taxon>
        <taxon>Pseudomonadota</taxon>
        <taxon>Betaproteobacteria</taxon>
        <taxon>Rhodocyclales</taxon>
        <taxon>Zoogloeaceae</taxon>
        <taxon>Thauera</taxon>
    </lineage>
</organism>
<evidence type="ECO:0000259" key="2">
    <source>
        <dbReference type="Pfam" id="PF02308"/>
    </source>
</evidence>
<evidence type="ECO:0000259" key="3">
    <source>
        <dbReference type="Pfam" id="PF13194"/>
    </source>
</evidence>
<feature type="transmembrane region" description="Helical" evidence="1">
    <location>
        <begin position="253"/>
        <end position="277"/>
    </location>
</feature>
<feature type="transmembrane region" description="Helical" evidence="1">
    <location>
        <begin position="132"/>
        <end position="149"/>
    </location>
</feature>
<feature type="domain" description="MgtC/SapB/SrpB/YhiD N-terminal" evidence="2">
    <location>
        <begin position="33"/>
        <end position="150"/>
    </location>
</feature>
<feature type="transmembrane region" description="Helical" evidence="1">
    <location>
        <begin position="219"/>
        <end position="241"/>
    </location>
</feature>
<gene>
    <name evidence="4" type="ORF">E6Q80_19880</name>
</gene>
<feature type="transmembrane region" description="Helical" evidence="1">
    <location>
        <begin position="352"/>
        <end position="376"/>
    </location>
</feature>
<dbReference type="Pfam" id="PF13194">
    <property type="entry name" value="DUF4010"/>
    <property type="match status" value="1"/>
</dbReference>
<dbReference type="EMBL" id="SSFD01000337">
    <property type="protein sequence ID" value="TXH79702.1"/>
    <property type="molecule type" value="Genomic_DNA"/>
</dbReference>
<keyword evidence="1" id="KW-0472">Membrane</keyword>
<dbReference type="AlphaFoldDB" id="A0A5C7S8K9"/>
<dbReference type="PANTHER" id="PTHR39084:SF1">
    <property type="entry name" value="DUF4010 DOMAIN-CONTAINING PROTEIN"/>
    <property type="match status" value="1"/>
</dbReference>
<protein>
    <submittedName>
        <fullName evidence="4">MgtC/SapB family protein</fullName>
    </submittedName>
</protein>
<comment type="caution">
    <text evidence="4">The sequence shown here is derived from an EMBL/GenBank/DDBJ whole genome shotgun (WGS) entry which is preliminary data.</text>
</comment>
<feature type="transmembrane region" description="Helical" evidence="1">
    <location>
        <begin position="382"/>
        <end position="399"/>
    </location>
</feature>
<evidence type="ECO:0000313" key="5">
    <source>
        <dbReference type="Proteomes" id="UP000321192"/>
    </source>
</evidence>
<feature type="transmembrane region" description="Helical" evidence="1">
    <location>
        <begin position="284"/>
        <end position="303"/>
    </location>
</feature>
<evidence type="ECO:0000313" key="4">
    <source>
        <dbReference type="EMBL" id="TXH79702.1"/>
    </source>
</evidence>
<feature type="transmembrane region" description="Helical" evidence="1">
    <location>
        <begin position="79"/>
        <end position="98"/>
    </location>
</feature>
<evidence type="ECO:0000256" key="1">
    <source>
        <dbReference type="SAM" id="Phobius"/>
    </source>
</evidence>
<feature type="transmembrane region" description="Helical" evidence="1">
    <location>
        <begin position="161"/>
        <end position="179"/>
    </location>
</feature>
<dbReference type="InterPro" id="IPR025105">
    <property type="entry name" value="DUF4010"/>
</dbReference>
<feature type="transmembrane region" description="Helical" evidence="1">
    <location>
        <begin position="323"/>
        <end position="343"/>
    </location>
</feature>
<sequence length="437" mass="45280">MIGLSIALCRGRTRPAAMSDMLPLDAEQIEAFLIATGIGLLIGLERERVPSARAGLRTFGLVGMLGALVSMLGEQLGSPAPFVAGLVLVGLTIIAAYLRHPDSSDPGTTSVAALVLCYCLGAASWLGYAQLAVMLAVGATVLLYFKAQLRGVATRLEQRDWISILQFGVLSLVILPMLPDEEMGPHGALNPRQIWWMVVLIAGVGLAGYAALKIAGVRYGAAFVGVFGGLASSTATTLLYARQARELPAAGAMAALVIVIANLVMVLRVWGIAAVVAPGVAAPLLKLIVPALVLGTLGALWLWRRLAERHETVLPATGNPTELKTALGFGAAYALVLLAAAWLSDYAGNRGLYVLAFVSGLTDVDAITLSSLRLYALERLELVATVTALGIAMLANLCFKLGLASVIGGRALALRAAAGMASVALGLLAGLAWVGLG</sequence>
<proteinExistence type="predicted"/>
<feature type="domain" description="DUF4010" evidence="3">
    <location>
        <begin position="199"/>
        <end position="408"/>
    </location>
</feature>
<feature type="transmembrane region" description="Helical" evidence="1">
    <location>
        <begin position="411"/>
        <end position="436"/>
    </location>
</feature>
<name>A0A5C7S8K9_THASP</name>
<keyword evidence="1" id="KW-0812">Transmembrane</keyword>
<dbReference type="Pfam" id="PF02308">
    <property type="entry name" value="MgtC"/>
    <property type="match status" value="1"/>
</dbReference>
<keyword evidence="1" id="KW-1133">Transmembrane helix</keyword>
<dbReference type="InterPro" id="IPR049177">
    <property type="entry name" value="MgtC_SapB_SrpB_YhiD_N"/>
</dbReference>
<dbReference type="PANTHER" id="PTHR39084">
    <property type="entry name" value="MEMBRANE PROTEIN-RELATED"/>
    <property type="match status" value="1"/>
</dbReference>
<reference evidence="4 5" key="1">
    <citation type="submission" date="2018-09" db="EMBL/GenBank/DDBJ databases">
        <title>Metagenome Assembled Genomes from an Advanced Water Purification Facility.</title>
        <authorList>
            <person name="Stamps B.W."/>
            <person name="Spear J.R."/>
        </authorList>
    </citation>
    <scope>NUCLEOTIDE SEQUENCE [LARGE SCALE GENOMIC DNA]</scope>
    <source>
        <strain evidence="4">Bin_27_1</strain>
    </source>
</reference>